<gene>
    <name evidence="8" type="ORF">J121_2885</name>
</gene>
<keyword evidence="2" id="KW-0479">Metal-binding</keyword>
<evidence type="ECO:0000256" key="3">
    <source>
        <dbReference type="ARBA" id="ARBA00022896"/>
    </source>
</evidence>
<proteinExistence type="predicted"/>
<dbReference type="STRING" id="1306953.J121_2885"/>
<dbReference type="PANTHER" id="PTHR10869">
    <property type="entry name" value="PROLYL 4-HYDROXYLASE ALPHA SUBUNIT"/>
    <property type="match status" value="1"/>
</dbReference>
<dbReference type="PROSITE" id="PS51471">
    <property type="entry name" value="FE2OG_OXY"/>
    <property type="match status" value="1"/>
</dbReference>
<name>A0A0L1KGA9_9SPHN</name>
<organism evidence="8 9">
    <name type="scientific">Qipengyuania citrea LAMA 915</name>
    <dbReference type="NCBI Taxonomy" id="1306953"/>
    <lineage>
        <taxon>Bacteria</taxon>
        <taxon>Pseudomonadati</taxon>
        <taxon>Pseudomonadota</taxon>
        <taxon>Alphaproteobacteria</taxon>
        <taxon>Sphingomonadales</taxon>
        <taxon>Erythrobacteraceae</taxon>
        <taxon>Qipengyuania</taxon>
    </lineage>
</organism>
<dbReference type="InterPro" id="IPR044862">
    <property type="entry name" value="Pro_4_hyd_alph_FE2OG_OXY"/>
</dbReference>
<feature type="domain" description="Fe2OG dioxygenase" evidence="7">
    <location>
        <begin position="121"/>
        <end position="230"/>
    </location>
</feature>
<keyword evidence="3" id="KW-0847">Vitamin C</keyword>
<keyword evidence="6" id="KW-0408">Iron</keyword>
<evidence type="ECO:0000256" key="4">
    <source>
        <dbReference type="ARBA" id="ARBA00022964"/>
    </source>
</evidence>
<evidence type="ECO:0000256" key="1">
    <source>
        <dbReference type="ARBA" id="ARBA00001961"/>
    </source>
</evidence>
<dbReference type="Pfam" id="PF13640">
    <property type="entry name" value="2OG-FeII_Oxy_3"/>
    <property type="match status" value="1"/>
</dbReference>
<protein>
    <submittedName>
        <fullName evidence="8">2OG-Fe(II) oxygenase superfamily</fullName>
        <ecNumber evidence="8">1.14.11.2</ecNumber>
    </submittedName>
</protein>
<comment type="cofactor">
    <cofactor evidence="1">
        <name>L-ascorbate</name>
        <dbReference type="ChEBI" id="CHEBI:38290"/>
    </cofactor>
</comment>
<evidence type="ECO:0000256" key="2">
    <source>
        <dbReference type="ARBA" id="ARBA00022723"/>
    </source>
</evidence>
<evidence type="ECO:0000313" key="9">
    <source>
        <dbReference type="Proteomes" id="UP000037446"/>
    </source>
</evidence>
<reference evidence="8" key="1">
    <citation type="submission" date="2015-02" db="EMBL/GenBank/DDBJ databases">
        <authorList>
            <person name="Chooi Y.-H."/>
        </authorList>
    </citation>
    <scope>NUCLEOTIDE SEQUENCE [LARGE SCALE GENOMIC DNA]</scope>
    <source>
        <strain evidence="8">LAMA 915</strain>
    </source>
</reference>
<dbReference type="GO" id="GO:0004656">
    <property type="term" value="F:procollagen-proline 4-dioxygenase activity"/>
    <property type="evidence" value="ECO:0007669"/>
    <property type="project" value="UniProtKB-EC"/>
</dbReference>
<keyword evidence="5 8" id="KW-0560">Oxidoreductase</keyword>
<dbReference type="GO" id="GO:0031418">
    <property type="term" value="F:L-ascorbic acid binding"/>
    <property type="evidence" value="ECO:0007669"/>
    <property type="project" value="UniProtKB-KW"/>
</dbReference>
<dbReference type="SMART" id="SM00702">
    <property type="entry name" value="P4Hc"/>
    <property type="match status" value="1"/>
</dbReference>
<accession>A0A0L1KGA9</accession>
<keyword evidence="4" id="KW-0223">Dioxygenase</keyword>
<dbReference type="EMBL" id="JYNE01000017">
    <property type="protein sequence ID" value="KNH03105.1"/>
    <property type="molecule type" value="Genomic_DNA"/>
</dbReference>
<dbReference type="GO" id="GO:0005506">
    <property type="term" value="F:iron ion binding"/>
    <property type="evidence" value="ECO:0007669"/>
    <property type="project" value="InterPro"/>
</dbReference>
<comment type="caution">
    <text evidence="8">The sequence shown here is derived from an EMBL/GenBank/DDBJ whole genome shotgun (WGS) entry which is preliminary data.</text>
</comment>
<dbReference type="InterPro" id="IPR005123">
    <property type="entry name" value="Oxoglu/Fe-dep_dioxygenase_dom"/>
</dbReference>
<dbReference type="InterPro" id="IPR045054">
    <property type="entry name" value="P4HA-like"/>
</dbReference>
<dbReference type="RefSeq" id="WP_050599457.1">
    <property type="nucleotide sequence ID" value="NZ_JYNE01000017.1"/>
</dbReference>
<evidence type="ECO:0000259" key="7">
    <source>
        <dbReference type="PROSITE" id="PS51471"/>
    </source>
</evidence>
<dbReference type="PANTHER" id="PTHR10869:SF246">
    <property type="entry name" value="TRANSMEMBRANE PROLYL 4-HYDROXYLASE"/>
    <property type="match status" value="1"/>
</dbReference>
<dbReference type="Proteomes" id="UP000037446">
    <property type="component" value="Unassembled WGS sequence"/>
</dbReference>
<sequence>MTLIGRLSRFLGRTPTEPEADPAIMRGIGDGVRRKLRADPRIESHGGKKADLFLLRGFLDEAECRRLIAIIDSRIQPSVLFTDKASPRGRTSSTHFFAKEMPETRALAERIAAVTGIGLPNAEPLQGQRYRRGEEYRHHRDHFLLDRPHWQTERHRGGQRSWTAMVYLNTPEAGGATAFPALDLTIAPEPGMLVVWDNMDRKGRPNRATLHAALPVEAGVKYVVTQWYRQGEWSLRGRD</sequence>
<evidence type="ECO:0000313" key="8">
    <source>
        <dbReference type="EMBL" id="KNH03105.1"/>
    </source>
</evidence>
<dbReference type="AlphaFoldDB" id="A0A0L1KGA9"/>
<evidence type="ECO:0000256" key="5">
    <source>
        <dbReference type="ARBA" id="ARBA00023002"/>
    </source>
</evidence>
<evidence type="ECO:0000256" key="6">
    <source>
        <dbReference type="ARBA" id="ARBA00023004"/>
    </source>
</evidence>
<dbReference type="Gene3D" id="2.60.120.620">
    <property type="entry name" value="q2cbj1_9rhob like domain"/>
    <property type="match status" value="1"/>
</dbReference>
<dbReference type="PATRIC" id="fig|1306953.7.peg.2991"/>
<dbReference type="EC" id="1.14.11.2" evidence="8"/>
<dbReference type="InterPro" id="IPR006620">
    <property type="entry name" value="Pro_4_hyd_alph"/>
</dbReference>